<comment type="caution">
    <text evidence="2">The sequence shown here is derived from an EMBL/GenBank/DDBJ whole genome shotgun (WGS) entry which is preliminary data.</text>
</comment>
<keyword evidence="3" id="KW-1185">Reference proteome</keyword>
<feature type="non-terminal residue" evidence="2">
    <location>
        <position position="1"/>
    </location>
</feature>
<accession>A0AAD2JYI7</accession>
<evidence type="ECO:0000313" key="3">
    <source>
        <dbReference type="Proteomes" id="UP001295794"/>
    </source>
</evidence>
<feature type="compositionally biased region" description="Basic and acidic residues" evidence="1">
    <location>
        <begin position="1"/>
        <end position="26"/>
    </location>
</feature>
<feature type="region of interest" description="Disordered" evidence="1">
    <location>
        <begin position="87"/>
        <end position="108"/>
    </location>
</feature>
<evidence type="ECO:0000256" key="1">
    <source>
        <dbReference type="SAM" id="MobiDB-lite"/>
    </source>
</evidence>
<gene>
    <name evidence="2" type="ORF">MYCIT1_LOCUS12361</name>
</gene>
<sequence length="193" mass="20503">DAGQHAVDHEPRRDDEPGPRQDRRVELAVGAAHGQQGVRPRGGAGGHPGAPPAEAVAQPAADDAARLLPVLPHLRVAVQLVQPAPDAPRAEYEEQARAAHGEQRPARDHDLPQCVHRASDQQRLGHARVGDGSLEQRLDAAGLHDELGPHCVDASAVCVPGPPAHVALDVPVLPAVPDRRGIRMAYHPGHRLR</sequence>
<reference evidence="2" key="1">
    <citation type="submission" date="2023-11" db="EMBL/GenBank/DDBJ databases">
        <authorList>
            <person name="De Vega J J."/>
            <person name="De Vega J J."/>
        </authorList>
    </citation>
    <scope>NUCLEOTIDE SEQUENCE</scope>
</reference>
<protein>
    <submittedName>
        <fullName evidence="2">Uncharacterized protein</fullName>
    </submittedName>
</protein>
<feature type="compositionally biased region" description="Basic and acidic residues" evidence="1">
    <location>
        <begin position="88"/>
        <end position="108"/>
    </location>
</feature>
<feature type="non-terminal residue" evidence="2">
    <location>
        <position position="193"/>
    </location>
</feature>
<evidence type="ECO:0000313" key="2">
    <source>
        <dbReference type="EMBL" id="CAK5268976.1"/>
    </source>
</evidence>
<dbReference type="AlphaFoldDB" id="A0AAD2JYI7"/>
<feature type="compositionally biased region" description="Low complexity" evidence="1">
    <location>
        <begin position="52"/>
        <end position="61"/>
    </location>
</feature>
<dbReference type="EMBL" id="CAVNYO010000138">
    <property type="protein sequence ID" value="CAK5268976.1"/>
    <property type="molecule type" value="Genomic_DNA"/>
</dbReference>
<name>A0AAD2JYI7_9AGAR</name>
<organism evidence="2 3">
    <name type="scientific">Mycena citricolor</name>
    <dbReference type="NCBI Taxonomy" id="2018698"/>
    <lineage>
        <taxon>Eukaryota</taxon>
        <taxon>Fungi</taxon>
        <taxon>Dikarya</taxon>
        <taxon>Basidiomycota</taxon>
        <taxon>Agaricomycotina</taxon>
        <taxon>Agaricomycetes</taxon>
        <taxon>Agaricomycetidae</taxon>
        <taxon>Agaricales</taxon>
        <taxon>Marasmiineae</taxon>
        <taxon>Mycenaceae</taxon>
        <taxon>Mycena</taxon>
    </lineage>
</organism>
<proteinExistence type="predicted"/>
<dbReference type="Proteomes" id="UP001295794">
    <property type="component" value="Unassembled WGS sequence"/>
</dbReference>
<feature type="region of interest" description="Disordered" evidence="1">
    <location>
        <begin position="1"/>
        <end position="61"/>
    </location>
</feature>